<organism evidence="8 9">
    <name type="scientific">Mycobacterium uberis</name>
    <dbReference type="NCBI Taxonomy" id="2162698"/>
    <lineage>
        <taxon>Bacteria</taxon>
        <taxon>Bacillati</taxon>
        <taxon>Actinomycetota</taxon>
        <taxon>Actinomycetes</taxon>
        <taxon>Mycobacteriales</taxon>
        <taxon>Mycobacteriaceae</taxon>
        <taxon>Mycobacterium</taxon>
    </lineage>
</organism>
<comment type="cofactor">
    <cofactor evidence="1">
        <name>Mg(2+)</name>
        <dbReference type="ChEBI" id="CHEBI:18420"/>
    </cofactor>
</comment>
<evidence type="ECO:0000256" key="2">
    <source>
        <dbReference type="ARBA" id="ARBA00005704"/>
    </source>
</evidence>
<protein>
    <recommendedName>
        <fullName evidence="3">isocitrate lyase</fullName>
        <ecNumber evidence="3">4.1.3.1</ecNumber>
    </recommendedName>
    <alternativeName>
        <fullName evidence="6">Isocitrase</fullName>
    </alternativeName>
    <alternativeName>
        <fullName evidence="7">Isocitratase</fullName>
    </alternativeName>
</protein>
<accession>A0A3E1HDX5</accession>
<dbReference type="OrthoDB" id="8629576at2"/>
<dbReference type="InterPro" id="IPR040442">
    <property type="entry name" value="Pyrv_kinase-like_dom_sf"/>
</dbReference>
<dbReference type="GO" id="GO:0004451">
    <property type="term" value="F:isocitrate lyase activity"/>
    <property type="evidence" value="ECO:0007669"/>
    <property type="project" value="UniProtKB-EC"/>
</dbReference>
<dbReference type="InterPro" id="IPR018523">
    <property type="entry name" value="Isocitrate_lyase_ph_CS"/>
</dbReference>
<proteinExistence type="inferred from homology"/>
<evidence type="ECO:0000256" key="4">
    <source>
        <dbReference type="ARBA" id="ARBA00023239"/>
    </source>
</evidence>
<dbReference type="FunFam" id="3.20.20.60:FF:000024">
    <property type="entry name" value="Isocitrate lyase"/>
    <property type="match status" value="1"/>
</dbReference>
<dbReference type="EMBL" id="QAYL01000027">
    <property type="protein sequence ID" value="RFD24627.1"/>
    <property type="molecule type" value="Genomic_DNA"/>
</dbReference>
<comment type="caution">
    <text evidence="8">The sequence shown here is derived from an EMBL/GenBank/DDBJ whole genome shotgun (WGS) entry which is preliminary data.</text>
</comment>
<comment type="catalytic activity">
    <reaction evidence="5">
        <text>D-threo-isocitrate = glyoxylate + succinate</text>
        <dbReference type="Rhea" id="RHEA:13245"/>
        <dbReference type="ChEBI" id="CHEBI:15562"/>
        <dbReference type="ChEBI" id="CHEBI:30031"/>
        <dbReference type="ChEBI" id="CHEBI:36655"/>
        <dbReference type="EC" id="4.1.3.1"/>
    </reaction>
</comment>
<dbReference type="Proteomes" id="UP000258522">
    <property type="component" value="Unassembled WGS sequence"/>
</dbReference>
<dbReference type="PANTHER" id="PTHR21631:SF3">
    <property type="entry name" value="BIFUNCTIONAL GLYOXYLATE CYCLE PROTEIN"/>
    <property type="match status" value="1"/>
</dbReference>
<dbReference type="InterPro" id="IPR015813">
    <property type="entry name" value="Pyrv/PenolPyrv_kinase-like_dom"/>
</dbReference>
<sequence length="762" mass="84987">MAIMDTDTEVHIPFAQDVAATQQYFDDSRFAGIIRLYRACQVVEQRGTIPTDYTVARDAATAFYARLRELFAVGKGITTFGPYSPGQAVGLKRMGIEAIYIGGWATSAKGSTTEDPGPDLASYPLSQVPDDASVLVRALLAADRNQQYLRLHMTEQQRTATPVYDYRPFIIADADTGHGGDPHVRNLIRRFVEVGVPGYHIEDQRPGTKKCGHQGGKVLVPSDEQIKRLNAARFQLDVMRVPGIIVARTDAEAASLIDSRADERDQPFLLGATNLKIPSYKACFLALVRRFYELGVKELNGHLLYALDDGEYAAASAWLDRQGIFGPVSDAVSAWQENGKQSIDDLFDQVESRLVADWASDAGLLTYGEAVAEVLEFGESEGEQIDMSPEEWRRFAASASLYAAREKAKELGVNPGWDCELAKTPEGYYQIRGGIPYAIAKSLATAPFADILWMETKTADLTDARQFAEAIHAEFPEKMLAYNLSPSFNWDTTGMTDEEMRRFPEELGKMGFVFNFITYGGHQIDGVAAEEFATALQQDGMLALARLQRKMRLVESPYCTPQTLVGGQRSDAALAASSGRTATTKAMGKGSTQHQHLVQTEVPKKLLEEWLALWSEHYQLDEKLRVQLWPRRAGSDVLELGIYGNGDEQLANVIVDPIKDRHGRSILQVRDQNTFAEKLRQKRLMTLIHLWLVHRFKVDAVIYVAPTEDNLYQTSKMKSHGIFSKVYQEVGEVIVAEVNHPRIAELLTSDHVALRWLITKER</sequence>
<evidence type="ECO:0000313" key="9">
    <source>
        <dbReference type="Proteomes" id="UP000258522"/>
    </source>
</evidence>
<dbReference type="RefSeq" id="WP_116540878.1">
    <property type="nucleotide sequence ID" value="NZ_QAYL01000027.1"/>
</dbReference>
<evidence type="ECO:0000256" key="1">
    <source>
        <dbReference type="ARBA" id="ARBA00001946"/>
    </source>
</evidence>
<dbReference type="InterPro" id="IPR039556">
    <property type="entry name" value="ICL/PEPM"/>
</dbReference>
<dbReference type="PROSITE" id="PS00161">
    <property type="entry name" value="ISOCITRATE_LYASE"/>
    <property type="match status" value="1"/>
</dbReference>
<reference evidence="8 9" key="1">
    <citation type="submission" date="2018-07" db="EMBL/GenBank/DDBJ databases">
        <title>Whole genome sequence of Mycobacterium uberis.</title>
        <authorList>
            <person name="Benjak A."/>
        </authorList>
    </citation>
    <scope>NUCLEOTIDE SEQUENCE [LARGE SCALE GENOMIC DNA]</scope>
    <source>
        <strain evidence="8 9">Jura</strain>
    </source>
</reference>
<comment type="similarity">
    <text evidence="2">Belongs to the isocitrate lyase/PEP mutase superfamily. Isocitrate lyase family.</text>
</comment>
<dbReference type="Gene3D" id="1.10.10.850">
    <property type="match status" value="1"/>
</dbReference>
<dbReference type="SUPFAM" id="SSF51621">
    <property type="entry name" value="Phosphoenolpyruvate/pyruvate domain"/>
    <property type="match status" value="1"/>
</dbReference>
<evidence type="ECO:0000256" key="5">
    <source>
        <dbReference type="ARBA" id="ARBA00023531"/>
    </source>
</evidence>
<dbReference type="CDD" id="cd00377">
    <property type="entry name" value="ICL_PEPM"/>
    <property type="match status" value="1"/>
</dbReference>
<gene>
    <name evidence="8" type="ORF">MUBE_13215</name>
</gene>
<evidence type="ECO:0000256" key="6">
    <source>
        <dbReference type="ARBA" id="ARBA00031022"/>
    </source>
</evidence>
<dbReference type="Gene3D" id="3.20.20.60">
    <property type="entry name" value="Phosphoenolpyruvate-binding domains"/>
    <property type="match status" value="2"/>
</dbReference>
<keyword evidence="9" id="KW-1185">Reference proteome</keyword>
<dbReference type="InterPro" id="IPR006254">
    <property type="entry name" value="Isocitrate_lyase"/>
</dbReference>
<dbReference type="GO" id="GO:0019752">
    <property type="term" value="P:carboxylic acid metabolic process"/>
    <property type="evidence" value="ECO:0007669"/>
    <property type="project" value="InterPro"/>
</dbReference>
<dbReference type="Pfam" id="PF00463">
    <property type="entry name" value="ICL"/>
    <property type="match status" value="2"/>
</dbReference>
<evidence type="ECO:0000256" key="7">
    <source>
        <dbReference type="ARBA" id="ARBA00031921"/>
    </source>
</evidence>
<dbReference type="EC" id="4.1.3.1" evidence="3"/>
<keyword evidence="4 8" id="KW-0456">Lyase</keyword>
<evidence type="ECO:0000256" key="3">
    <source>
        <dbReference type="ARBA" id="ARBA00012909"/>
    </source>
</evidence>
<dbReference type="AlphaFoldDB" id="A0A3E1HDX5"/>
<dbReference type="PANTHER" id="PTHR21631">
    <property type="entry name" value="ISOCITRATE LYASE/MALATE SYNTHASE"/>
    <property type="match status" value="1"/>
</dbReference>
<name>A0A3E1HDX5_9MYCO</name>
<evidence type="ECO:0000313" key="8">
    <source>
        <dbReference type="EMBL" id="RFD24627.1"/>
    </source>
</evidence>